<evidence type="ECO:0000313" key="2">
    <source>
        <dbReference type="EMBL" id="UXH78882.1"/>
    </source>
</evidence>
<keyword evidence="1" id="KW-0472">Membrane</keyword>
<sequence length="681" mass="75259">MWKSRGWDLTALLNAAHPRAPLAERNLWLVRLVEWLRHAPLKDDRPTAPVTVPAGAPLSVQVEGPVVPIPTPLPVRRLKYLLNLLERHPEHAASFAGVIAGVWAEVDAISLFAEVGFAPRMALWGEFLGRIRRRVLPQSADTRDLAELFELLFPHEEDAEWINAVDDELLKRLSLLFAGAPEGDWREEMRAAVTVLVSSVRAAGLSGALRARMDPTRLASRPFRNLATAWEQVEQALVEDDRAALPAALQYLRALLDECRAAVRSVPDHLEEHGVSVDLMFGVEQMQARLRRVEDLLAVLLAPHPERELLRLVASLVSVVHDRRSIRTLFARHYSLLARKVAERSAETGEHYITRNRDEYRDMLRRAGGGGLVIAGTTFAKFAIMALGLSAFWGGFWAGVNYALSFVIILLLHWTVATKQPAMTAPALAEKLRHIDNDSGLQAFVDEVVHLFRSQTAGIIGNLALAAPMVLAVQLLAWLSFGKPLVGVEDAEHVLHSLTVLGPSLFFAAFTGVLLFASSLIAGWVENWFVFHRLDSAIAWNPRIVATLGENRAKRWSRWWRENISGLTANISLGLMLGLVPALLGFFGLPLEVRHVTLSSGQLAAAAGALGVDVLKHWPFWLCVISILGTGLLNVGVSFYLAFKVALRSRGIKLADRKRVSAAIWARVRSQPLSFLVPPKS</sequence>
<dbReference type="PIRSF" id="PIRSF015380">
    <property type="entry name" value="Site-sp_rcmb"/>
    <property type="match status" value="1"/>
</dbReference>
<feature type="transmembrane region" description="Helical" evidence="1">
    <location>
        <begin position="564"/>
        <end position="589"/>
    </location>
</feature>
<dbReference type="RefSeq" id="WP_261758713.1">
    <property type="nucleotide sequence ID" value="NZ_CP104562.2"/>
</dbReference>
<feature type="transmembrane region" description="Helical" evidence="1">
    <location>
        <begin position="618"/>
        <end position="643"/>
    </location>
</feature>
<feature type="transmembrane region" description="Helical" evidence="1">
    <location>
        <begin position="501"/>
        <end position="525"/>
    </location>
</feature>
<keyword evidence="1" id="KW-1133">Transmembrane helix</keyword>
<gene>
    <name evidence="2" type="ORF">N4261_02770</name>
</gene>
<feature type="transmembrane region" description="Helical" evidence="1">
    <location>
        <begin position="371"/>
        <end position="393"/>
    </location>
</feature>
<proteinExistence type="predicted"/>
<feature type="transmembrane region" description="Helical" evidence="1">
    <location>
        <begin position="459"/>
        <end position="481"/>
    </location>
</feature>
<dbReference type="InterPro" id="IPR011385">
    <property type="entry name" value="Site-sp_rcmbase"/>
</dbReference>
<dbReference type="Proteomes" id="UP001064933">
    <property type="component" value="Chromosome"/>
</dbReference>
<keyword evidence="3" id="KW-1185">Reference proteome</keyword>
<organism evidence="2 3">
    <name type="scientific">Roseateles amylovorans</name>
    <dbReference type="NCBI Taxonomy" id="2978473"/>
    <lineage>
        <taxon>Bacteria</taxon>
        <taxon>Pseudomonadati</taxon>
        <taxon>Pseudomonadota</taxon>
        <taxon>Betaproteobacteria</taxon>
        <taxon>Burkholderiales</taxon>
        <taxon>Sphaerotilaceae</taxon>
        <taxon>Roseateles</taxon>
    </lineage>
</organism>
<dbReference type="EMBL" id="CP104562">
    <property type="protein sequence ID" value="UXH78882.1"/>
    <property type="molecule type" value="Genomic_DNA"/>
</dbReference>
<accession>A0ABY6B104</accession>
<keyword evidence="1" id="KW-0812">Transmembrane</keyword>
<dbReference type="Pfam" id="PF10136">
    <property type="entry name" value="SpecificRecomb"/>
    <property type="match status" value="1"/>
</dbReference>
<protein>
    <submittedName>
        <fullName evidence="2">Site-specific recombinase</fullName>
    </submittedName>
</protein>
<feature type="transmembrane region" description="Helical" evidence="1">
    <location>
        <begin position="399"/>
        <end position="417"/>
    </location>
</feature>
<reference evidence="2" key="1">
    <citation type="submission" date="2022-10" db="EMBL/GenBank/DDBJ databases">
        <title>Characterization and whole genome sequencing of a new Roseateles species, isolated from fresh water.</title>
        <authorList>
            <person name="Guliayeva D.Y."/>
            <person name="Akhremchuk A.E."/>
            <person name="Sikolenko M.A."/>
            <person name="Valentovich L.N."/>
            <person name="Sidarenka A.V."/>
        </authorList>
    </citation>
    <scope>NUCLEOTIDE SEQUENCE</scope>
    <source>
        <strain evidence="2">BIM B-1768</strain>
    </source>
</reference>
<name>A0ABY6B104_9BURK</name>
<evidence type="ECO:0000256" key="1">
    <source>
        <dbReference type="SAM" id="Phobius"/>
    </source>
</evidence>
<evidence type="ECO:0000313" key="3">
    <source>
        <dbReference type="Proteomes" id="UP001064933"/>
    </source>
</evidence>